<feature type="transmembrane region" description="Helical" evidence="1">
    <location>
        <begin position="30"/>
        <end position="46"/>
    </location>
</feature>
<feature type="transmembrane region" description="Helical" evidence="1">
    <location>
        <begin position="51"/>
        <end position="69"/>
    </location>
</feature>
<gene>
    <name evidence="3" type="ORF">G3A49_15745</name>
    <name evidence="2" type="ORF">GOC85_16085</name>
</gene>
<evidence type="ECO:0000313" key="3">
    <source>
        <dbReference type="EMBL" id="QIB79479.1"/>
    </source>
</evidence>
<sequence>MSALDCWFQQDVHSCVADGLGSAFGPGSESVLAMFIVAGVIIPIYAKTGDYVLPATLLVLISGFAATLLPGIIASIAWTVIFMTLVVSLFAALFQTVVQ</sequence>
<dbReference type="Proteomes" id="UP000465667">
    <property type="component" value="Chromosome"/>
</dbReference>
<proteinExistence type="predicted"/>
<reference evidence="2" key="1">
    <citation type="submission" date="2019-12" db="EMBL/GenBank/DDBJ databases">
        <title>Haloferax alexandrinus strain pws11.</title>
        <authorList>
            <person name="Verma D.K."/>
            <person name="Gopal K."/>
            <person name="Prasad E.S."/>
        </authorList>
    </citation>
    <scope>NUCLEOTIDE SEQUENCE</scope>
    <source>
        <strain evidence="2">Pws11</strain>
    </source>
</reference>
<dbReference type="RefSeq" id="WP_004062484.1">
    <property type="nucleotide sequence ID" value="NZ_CP048738.1"/>
</dbReference>
<evidence type="ECO:0000256" key="1">
    <source>
        <dbReference type="SAM" id="Phobius"/>
    </source>
</evidence>
<dbReference type="KEGG" id="hale:G3A49_15745"/>
<keyword evidence="1" id="KW-1133">Transmembrane helix</keyword>
<dbReference type="EMBL" id="CP048738">
    <property type="protein sequence ID" value="QIB79479.1"/>
    <property type="molecule type" value="Genomic_DNA"/>
</dbReference>
<evidence type="ECO:0000313" key="4">
    <source>
        <dbReference type="Proteomes" id="UP000465667"/>
    </source>
</evidence>
<keyword evidence="1" id="KW-0812">Transmembrane</keyword>
<dbReference type="AlphaFoldDB" id="A0A6C0V065"/>
<name>A0A6C0V065_HALVO</name>
<organism evidence="3 4">
    <name type="scientific">Haloferax volcanii</name>
    <name type="common">Halobacterium volcanii</name>
    <dbReference type="NCBI Taxonomy" id="2246"/>
    <lineage>
        <taxon>Archaea</taxon>
        <taxon>Methanobacteriati</taxon>
        <taxon>Methanobacteriota</taxon>
        <taxon>Stenosarchaea group</taxon>
        <taxon>Halobacteria</taxon>
        <taxon>Halobacteriales</taxon>
        <taxon>Haloferacaceae</taxon>
        <taxon>Haloferax</taxon>
    </lineage>
</organism>
<accession>A0A6C0V065</accession>
<dbReference type="EMBL" id="WOWC01000001">
    <property type="protein sequence ID" value="NLV04081.1"/>
    <property type="molecule type" value="Genomic_DNA"/>
</dbReference>
<protein>
    <submittedName>
        <fullName evidence="3">Uncharacterized protein</fullName>
    </submittedName>
</protein>
<feature type="transmembrane region" description="Helical" evidence="1">
    <location>
        <begin position="75"/>
        <end position="94"/>
    </location>
</feature>
<reference evidence="3 4" key="2">
    <citation type="submission" date="2020-02" db="EMBL/GenBank/DDBJ databases">
        <title>Whole genome sequence of Haloferax alexandrinus pws1.</title>
        <authorList>
            <person name="Verma D.K."/>
            <person name="Gopal K."/>
            <person name="Prasad E.S."/>
        </authorList>
    </citation>
    <scope>NUCLEOTIDE SEQUENCE [LARGE SCALE GENOMIC DNA]</scope>
    <source>
        <strain evidence="3">Wsp1</strain>
        <strain evidence="4">wsp1</strain>
    </source>
</reference>
<evidence type="ECO:0000313" key="2">
    <source>
        <dbReference type="EMBL" id="NLV04081.1"/>
    </source>
</evidence>
<keyword evidence="1" id="KW-0472">Membrane</keyword>
<dbReference type="GeneID" id="300250407"/>
<dbReference type="Proteomes" id="UP000619835">
    <property type="component" value="Unassembled WGS sequence"/>
</dbReference>